<feature type="region of interest" description="Disordered" evidence="1">
    <location>
        <begin position="1"/>
        <end position="23"/>
    </location>
</feature>
<dbReference type="Gramene" id="PGSC0003DMT400056659">
    <property type="protein sequence ID" value="PGSC0003DMT400056659"/>
    <property type="gene ID" value="PGSC0003DMG400022033"/>
</dbReference>
<dbReference type="ExpressionAtlas" id="M1BZR2">
    <property type="expression patterns" value="baseline"/>
</dbReference>
<dbReference type="Proteomes" id="UP000011115">
    <property type="component" value="Unassembled WGS sequence"/>
</dbReference>
<name>M1BZR2_SOLTU</name>
<reference evidence="2" key="2">
    <citation type="submission" date="2015-06" db="UniProtKB">
        <authorList>
            <consortium name="EnsemblPlants"/>
        </authorList>
    </citation>
    <scope>IDENTIFICATION</scope>
    <source>
        <strain evidence="2">DM1-3 516 R44</strain>
    </source>
</reference>
<evidence type="ECO:0000256" key="1">
    <source>
        <dbReference type="SAM" id="MobiDB-lite"/>
    </source>
</evidence>
<dbReference type="AlphaFoldDB" id="M1BZR2"/>
<reference evidence="3" key="1">
    <citation type="journal article" date="2011" name="Nature">
        <title>Genome sequence and analysis of the tuber crop potato.</title>
        <authorList>
            <consortium name="The Potato Genome Sequencing Consortium"/>
        </authorList>
    </citation>
    <scope>NUCLEOTIDE SEQUENCE [LARGE SCALE GENOMIC DNA]</scope>
    <source>
        <strain evidence="3">cv. DM1-3 516 R44</strain>
    </source>
</reference>
<dbReference type="EnsemblPlants" id="PGSC0003DMT400056659">
    <property type="protein sequence ID" value="PGSC0003DMT400056659"/>
    <property type="gene ID" value="PGSC0003DMG400022033"/>
</dbReference>
<accession>M1BZR2</accession>
<dbReference type="HOGENOM" id="CLU_3110213_0_0_1"/>
<feature type="compositionally biased region" description="Low complexity" evidence="1">
    <location>
        <begin position="10"/>
        <end position="21"/>
    </location>
</feature>
<protein>
    <submittedName>
        <fullName evidence="2">Protein translocase</fullName>
    </submittedName>
</protein>
<evidence type="ECO:0000313" key="2">
    <source>
        <dbReference type="EnsemblPlants" id="PGSC0003DMT400056659"/>
    </source>
</evidence>
<organism evidence="2 3">
    <name type="scientific">Solanum tuberosum</name>
    <name type="common">Potato</name>
    <dbReference type="NCBI Taxonomy" id="4113"/>
    <lineage>
        <taxon>Eukaryota</taxon>
        <taxon>Viridiplantae</taxon>
        <taxon>Streptophyta</taxon>
        <taxon>Embryophyta</taxon>
        <taxon>Tracheophyta</taxon>
        <taxon>Spermatophyta</taxon>
        <taxon>Magnoliopsida</taxon>
        <taxon>eudicotyledons</taxon>
        <taxon>Gunneridae</taxon>
        <taxon>Pentapetalae</taxon>
        <taxon>asterids</taxon>
        <taxon>lamiids</taxon>
        <taxon>Solanales</taxon>
        <taxon>Solanaceae</taxon>
        <taxon>Solanoideae</taxon>
        <taxon>Solaneae</taxon>
        <taxon>Solanum</taxon>
    </lineage>
</organism>
<evidence type="ECO:0000313" key="3">
    <source>
        <dbReference type="Proteomes" id="UP000011115"/>
    </source>
</evidence>
<proteinExistence type="predicted"/>
<keyword evidence="3" id="KW-1185">Reference proteome</keyword>
<sequence>MDSMRKSNSEEQISSSSSPSSDWKERFLLPTFLAGTFWFSQKTLILIRFTL</sequence>